<sequence>MVFTSNVFGGTRNQASSSQASFNEADAQIVEAPIYTQAFDAALPPLPYPPLHKLPTNLQIRMATVGFLVISPQSVSWVIARDQLGGVAIS</sequence>
<gene>
    <name evidence="1" type="ORF">DSO57_1024066</name>
</gene>
<protein>
    <submittedName>
        <fullName evidence="1">Uncharacterized protein</fullName>
    </submittedName>
</protein>
<accession>A0ACC2RTP4</accession>
<evidence type="ECO:0000313" key="1">
    <source>
        <dbReference type="EMBL" id="KAJ9053448.1"/>
    </source>
</evidence>
<evidence type="ECO:0000313" key="2">
    <source>
        <dbReference type="Proteomes" id="UP001165960"/>
    </source>
</evidence>
<reference evidence="1" key="1">
    <citation type="submission" date="2022-04" db="EMBL/GenBank/DDBJ databases">
        <title>Genome of the entomopathogenic fungus Entomophthora muscae.</title>
        <authorList>
            <person name="Elya C."/>
            <person name="Lovett B.R."/>
            <person name="Lee E."/>
            <person name="Macias A.M."/>
            <person name="Hajek A.E."/>
            <person name="De Bivort B.L."/>
            <person name="Kasson M.T."/>
            <person name="De Fine Licht H.H."/>
            <person name="Stajich J.E."/>
        </authorList>
    </citation>
    <scope>NUCLEOTIDE SEQUENCE</scope>
    <source>
        <strain evidence="1">Berkeley</strain>
    </source>
</reference>
<proteinExistence type="predicted"/>
<organism evidence="1 2">
    <name type="scientific">Entomophthora muscae</name>
    <dbReference type="NCBI Taxonomy" id="34485"/>
    <lineage>
        <taxon>Eukaryota</taxon>
        <taxon>Fungi</taxon>
        <taxon>Fungi incertae sedis</taxon>
        <taxon>Zoopagomycota</taxon>
        <taxon>Entomophthoromycotina</taxon>
        <taxon>Entomophthoromycetes</taxon>
        <taxon>Entomophthorales</taxon>
        <taxon>Entomophthoraceae</taxon>
        <taxon>Entomophthora</taxon>
    </lineage>
</organism>
<name>A0ACC2RTP4_9FUNG</name>
<comment type="caution">
    <text evidence="1">The sequence shown here is derived from an EMBL/GenBank/DDBJ whole genome shotgun (WGS) entry which is preliminary data.</text>
</comment>
<dbReference type="Proteomes" id="UP001165960">
    <property type="component" value="Unassembled WGS sequence"/>
</dbReference>
<keyword evidence="2" id="KW-1185">Reference proteome</keyword>
<dbReference type="EMBL" id="QTSX02006518">
    <property type="protein sequence ID" value="KAJ9053448.1"/>
    <property type="molecule type" value="Genomic_DNA"/>
</dbReference>